<dbReference type="Proteomes" id="UP000054783">
    <property type="component" value="Unassembled WGS sequence"/>
</dbReference>
<comment type="caution">
    <text evidence="1">The sequence shown here is derived from an EMBL/GenBank/DDBJ whole genome shotgun (WGS) entry which is preliminary data.</text>
</comment>
<feature type="non-terminal residue" evidence="1">
    <location>
        <position position="69"/>
    </location>
</feature>
<accession>A0A0V0W2K9</accession>
<name>A0A0V0W2K9_9BILA</name>
<keyword evidence="2" id="KW-1185">Reference proteome</keyword>
<evidence type="ECO:0000313" key="1">
    <source>
        <dbReference type="EMBL" id="KRX69896.1"/>
    </source>
</evidence>
<gene>
    <name evidence="1" type="ORF">T12_12132</name>
</gene>
<proteinExistence type="predicted"/>
<protein>
    <submittedName>
        <fullName evidence="1">Uncharacterized protein</fullName>
    </submittedName>
</protein>
<evidence type="ECO:0000313" key="2">
    <source>
        <dbReference type="Proteomes" id="UP000054783"/>
    </source>
</evidence>
<dbReference type="EMBL" id="JYDQ01005898">
    <property type="protein sequence ID" value="KRX69896.1"/>
    <property type="molecule type" value="Genomic_DNA"/>
</dbReference>
<sequence>MVRKHQLIHNQVIPKAHQHGVSSCALHQYDLNGSATNMLHYHYQLCIFWHQYYEYVYHYDRDPTNYFHW</sequence>
<organism evidence="1 2">
    <name type="scientific">Trichinella patagoniensis</name>
    <dbReference type="NCBI Taxonomy" id="990121"/>
    <lineage>
        <taxon>Eukaryota</taxon>
        <taxon>Metazoa</taxon>
        <taxon>Ecdysozoa</taxon>
        <taxon>Nematoda</taxon>
        <taxon>Enoplea</taxon>
        <taxon>Dorylaimia</taxon>
        <taxon>Trichinellida</taxon>
        <taxon>Trichinellidae</taxon>
        <taxon>Trichinella</taxon>
    </lineage>
</organism>
<dbReference type="AlphaFoldDB" id="A0A0V0W2K9"/>
<reference evidence="1 2" key="1">
    <citation type="submission" date="2015-01" db="EMBL/GenBank/DDBJ databases">
        <title>Evolution of Trichinella species and genotypes.</title>
        <authorList>
            <person name="Korhonen P.K."/>
            <person name="Edoardo P."/>
            <person name="Giuseppe L.R."/>
            <person name="Gasser R.B."/>
        </authorList>
    </citation>
    <scope>NUCLEOTIDE SEQUENCE [LARGE SCALE GENOMIC DNA]</scope>
    <source>
        <strain evidence="1">ISS2496</strain>
    </source>
</reference>